<keyword evidence="1" id="KW-1133">Transmembrane helix</keyword>
<dbReference type="AlphaFoldDB" id="A0ABD6DME9"/>
<proteinExistence type="predicted"/>
<keyword evidence="1" id="KW-0472">Membrane</keyword>
<protein>
    <submittedName>
        <fullName evidence="2">Uncharacterized protein</fullName>
    </submittedName>
</protein>
<gene>
    <name evidence="2" type="ORF">ACFSBL_12335</name>
</gene>
<feature type="transmembrane region" description="Helical" evidence="1">
    <location>
        <begin position="152"/>
        <end position="171"/>
    </location>
</feature>
<evidence type="ECO:0000256" key="1">
    <source>
        <dbReference type="SAM" id="Phobius"/>
    </source>
</evidence>
<keyword evidence="1" id="KW-0812">Transmembrane</keyword>
<dbReference type="EMBL" id="JBHUDO010000002">
    <property type="protein sequence ID" value="MFD1646469.1"/>
    <property type="molecule type" value="Genomic_DNA"/>
</dbReference>
<feature type="transmembrane region" description="Helical" evidence="1">
    <location>
        <begin position="22"/>
        <end position="55"/>
    </location>
</feature>
<evidence type="ECO:0000313" key="2">
    <source>
        <dbReference type="EMBL" id="MFD1646469.1"/>
    </source>
</evidence>
<accession>A0ABD6DME9</accession>
<name>A0ABD6DME9_9EURY</name>
<dbReference type="InterPro" id="IPR055941">
    <property type="entry name" value="DUF7519"/>
</dbReference>
<comment type="caution">
    <text evidence="2">The sequence shown here is derived from an EMBL/GenBank/DDBJ whole genome shotgun (WGS) entry which is preliminary data.</text>
</comment>
<organism evidence="2 3">
    <name type="scientific">Haloarchaeobius litoreus</name>
    <dbReference type="NCBI Taxonomy" id="755306"/>
    <lineage>
        <taxon>Archaea</taxon>
        <taxon>Methanobacteriati</taxon>
        <taxon>Methanobacteriota</taxon>
        <taxon>Stenosarchaea group</taxon>
        <taxon>Halobacteria</taxon>
        <taxon>Halobacteriales</taxon>
        <taxon>Halorubellaceae</taxon>
        <taxon>Haloarchaeobius</taxon>
    </lineage>
</organism>
<dbReference type="Pfam" id="PF24363">
    <property type="entry name" value="DUF7519"/>
    <property type="match status" value="1"/>
</dbReference>
<dbReference type="Proteomes" id="UP001597034">
    <property type="component" value="Unassembled WGS sequence"/>
</dbReference>
<keyword evidence="3" id="KW-1185">Reference proteome</keyword>
<reference evidence="2 3" key="1">
    <citation type="journal article" date="2019" name="Int. J. Syst. Evol. Microbiol.">
        <title>The Global Catalogue of Microorganisms (GCM) 10K type strain sequencing project: providing services to taxonomists for standard genome sequencing and annotation.</title>
        <authorList>
            <consortium name="The Broad Institute Genomics Platform"/>
            <consortium name="The Broad Institute Genome Sequencing Center for Infectious Disease"/>
            <person name="Wu L."/>
            <person name="Ma J."/>
        </authorList>
    </citation>
    <scope>NUCLEOTIDE SEQUENCE [LARGE SCALE GENOMIC DNA]</scope>
    <source>
        <strain evidence="2 3">CGMCC 1.10390</strain>
    </source>
</reference>
<sequence>MSRTTVERDDRTGRPLTGGTPAVLVALVAALAATFVASVTVPGTAIAVAGTAGLGAGTVHEGRRTRLAGAALLVGAVAYGAYGGLPIPVVLGGTVAALVAADGAERAVALDAQVPDAPTGRLVLRRTGTTLLVGTVAAGLGYGAYRVGSGEAPAAAAALLLVGALLSAAALR</sequence>
<dbReference type="RefSeq" id="WP_256398015.1">
    <property type="nucleotide sequence ID" value="NZ_JANHJR010000001.1"/>
</dbReference>
<evidence type="ECO:0000313" key="3">
    <source>
        <dbReference type="Proteomes" id="UP001597034"/>
    </source>
</evidence>